<feature type="domain" description="Neprosin PEP catalytic" evidence="1">
    <location>
        <begin position="1"/>
        <end position="268"/>
    </location>
</feature>
<dbReference type="AlphaFoldDB" id="A0A9Q0JNH9"/>
<dbReference type="PANTHER" id="PTHR31589">
    <property type="entry name" value="PROTEIN, PUTATIVE (DUF239)-RELATED-RELATED"/>
    <property type="match status" value="1"/>
</dbReference>
<reference evidence="2" key="2">
    <citation type="journal article" date="2023" name="Plants (Basel)">
        <title>Annotation of the Turnera subulata (Passifloraceae) Draft Genome Reveals the S-Locus Evolved after the Divergence of Turneroideae from Passifloroideae in a Stepwise Manner.</title>
        <authorList>
            <person name="Henning P.M."/>
            <person name="Roalson E.H."/>
            <person name="Mir W."/>
            <person name="McCubbin A.G."/>
            <person name="Shore J.S."/>
        </authorList>
    </citation>
    <scope>NUCLEOTIDE SEQUENCE</scope>
    <source>
        <strain evidence="2">F60SS</strain>
    </source>
</reference>
<accession>A0A9Q0JNH9</accession>
<dbReference type="PANTHER" id="PTHR31589:SF223">
    <property type="entry name" value="PROTEIN, PUTATIVE (DUF239)-RELATED"/>
    <property type="match status" value="1"/>
</dbReference>
<evidence type="ECO:0000313" key="2">
    <source>
        <dbReference type="EMBL" id="KAJ4849346.1"/>
    </source>
</evidence>
<organism evidence="2 3">
    <name type="scientific">Turnera subulata</name>
    <dbReference type="NCBI Taxonomy" id="218843"/>
    <lineage>
        <taxon>Eukaryota</taxon>
        <taxon>Viridiplantae</taxon>
        <taxon>Streptophyta</taxon>
        <taxon>Embryophyta</taxon>
        <taxon>Tracheophyta</taxon>
        <taxon>Spermatophyta</taxon>
        <taxon>Magnoliopsida</taxon>
        <taxon>eudicotyledons</taxon>
        <taxon>Gunneridae</taxon>
        <taxon>Pentapetalae</taxon>
        <taxon>rosids</taxon>
        <taxon>fabids</taxon>
        <taxon>Malpighiales</taxon>
        <taxon>Passifloraceae</taxon>
        <taxon>Turnera</taxon>
    </lineage>
</organism>
<dbReference type="InterPro" id="IPR004314">
    <property type="entry name" value="Neprosin"/>
</dbReference>
<evidence type="ECO:0000259" key="1">
    <source>
        <dbReference type="PROSITE" id="PS52045"/>
    </source>
</evidence>
<dbReference type="Proteomes" id="UP001141552">
    <property type="component" value="Unassembled WGS sequence"/>
</dbReference>
<dbReference type="InterPro" id="IPR053168">
    <property type="entry name" value="Glutamic_endopeptidase"/>
</dbReference>
<gene>
    <name evidence="2" type="ORF">Tsubulata_010259</name>
</gene>
<evidence type="ECO:0000313" key="3">
    <source>
        <dbReference type="Proteomes" id="UP001141552"/>
    </source>
</evidence>
<protein>
    <recommendedName>
        <fullName evidence="1">Neprosin PEP catalytic domain-containing protein</fullName>
    </recommendedName>
</protein>
<dbReference type="PROSITE" id="PS52045">
    <property type="entry name" value="NEPROSIN_PEP_CD"/>
    <property type="match status" value="1"/>
</dbReference>
<dbReference type="Pfam" id="PF03080">
    <property type="entry name" value="Neprosin"/>
    <property type="match status" value="2"/>
</dbReference>
<name>A0A9Q0JNH9_9ROSI</name>
<proteinExistence type="predicted"/>
<dbReference type="EMBL" id="JAKUCV010000636">
    <property type="protein sequence ID" value="KAJ4849346.1"/>
    <property type="molecule type" value="Genomic_DNA"/>
</dbReference>
<reference evidence="2" key="1">
    <citation type="submission" date="2022-02" db="EMBL/GenBank/DDBJ databases">
        <authorList>
            <person name="Henning P.M."/>
            <person name="McCubbin A.G."/>
            <person name="Shore J.S."/>
        </authorList>
    </citation>
    <scope>NUCLEOTIDE SEQUENCE</scope>
    <source>
        <strain evidence="2">F60SS</strain>
        <tissue evidence="2">Leaves</tissue>
    </source>
</reference>
<dbReference type="OrthoDB" id="1858978at2759"/>
<keyword evidence="3" id="KW-1185">Reference proteome</keyword>
<comment type="caution">
    <text evidence="2">The sequence shown here is derived from an EMBL/GenBank/DDBJ whole genome shotgun (WGS) entry which is preliminary data.</text>
</comment>
<sequence length="268" mass="30295">MQKLLRGKDTDRNYSSKTFSNNIWLNGHGCPLGTIPIKKVKKEDIIRSKLVSRSHHSGYSPQSKNDPGLHYAKVRTNDIGSQYNGAHMFASVYNPIVQNSQASYSRMKIQKGMDSIEVGWTVNPPLYNDNRTRIYIYTNSAQNKRWNLEIGDEGIIGWWPDAIFNDLAGMADYVDWGGQVFTPTNIPSPPMGSGNAKLYEDTKKDAYCGQITILDENSREQHLKTKAMLDVIQYDVIDEGNVGGPLQHLFNCKNINMPRPPKDWCPDP</sequence>